<feature type="transmembrane region" description="Helical" evidence="1">
    <location>
        <begin position="251"/>
        <end position="271"/>
    </location>
</feature>
<feature type="transmembrane region" description="Helical" evidence="1">
    <location>
        <begin position="157"/>
        <end position="177"/>
    </location>
</feature>
<dbReference type="InterPro" id="IPR001633">
    <property type="entry name" value="EAL_dom"/>
</dbReference>
<dbReference type="STRING" id="1122133.SAMN02745157_4482"/>
<evidence type="ECO:0000259" key="2">
    <source>
        <dbReference type="PROSITE" id="PS50883"/>
    </source>
</evidence>
<feature type="transmembrane region" description="Helical" evidence="1">
    <location>
        <begin position="21"/>
        <end position="41"/>
    </location>
</feature>
<dbReference type="InterPro" id="IPR035919">
    <property type="entry name" value="EAL_sf"/>
</dbReference>
<sequence>MLAPRRRVEPFIRLAMMMAPLAALGAVCVGVMVLAGYALGIERLWRPVPAGSATHPLTACAIACIGLSVLLARPMRRSNASVAFAILGGTIAWIRLLTILTGRNDAFQAWSPFGEILKEAAASGLPISMGLRASIMIGLLAAALICIRINAHFSAQILTVVATYPPIFSAIVYIYGVSDLGGVLSPTTVIAGLLCIVAILCRSAYRVPLRSLLAHGSAGRVFRHQVSITVGVCVVLGLIAVRSGFDNDGKTLAIEASTLVVALVLVLMNAAHRSRVGAAGERRRLEKPSLLIDLETAQERGELFLVYQPQVALADERIVGAEALIRWCHPGRGLVPPSEFIPLAEASGLIVGLGAWILEEACRQVTLWQGGPLGHVTVAVNVSALQLMDKTFGERVAATVASTGLPPERLVLEITESAAMDTKDKSMRLLAGLRETGVRIAIDDFGTGYSSLAYLRDIPCDYLKIDQSFVRDVFVDSRASAIVRAIVAVGRSLDLVVIAEGIETKEQADFMQSIWCDKGQGYFYGRPMPAEDLMVWANKYGLREQSASVMQPGILYG</sequence>
<feature type="transmembrane region" description="Helical" evidence="1">
    <location>
        <begin position="226"/>
        <end position="245"/>
    </location>
</feature>
<dbReference type="CDD" id="cd01948">
    <property type="entry name" value="EAL"/>
    <property type="match status" value="1"/>
</dbReference>
<dbReference type="AlphaFoldDB" id="A0A1M5L3J1"/>
<keyword evidence="1" id="KW-0812">Transmembrane</keyword>
<keyword evidence="1" id="KW-1133">Transmembrane helix</keyword>
<reference evidence="3 4" key="1">
    <citation type="submission" date="2016-11" db="EMBL/GenBank/DDBJ databases">
        <authorList>
            <person name="Jaros S."/>
            <person name="Januszkiewicz K."/>
            <person name="Wedrychowicz H."/>
        </authorList>
    </citation>
    <scope>NUCLEOTIDE SEQUENCE [LARGE SCALE GENOMIC DNA]</scope>
    <source>
        <strain evidence="3 4">DSM 19436</strain>
    </source>
</reference>
<dbReference type="Pfam" id="PF00563">
    <property type="entry name" value="EAL"/>
    <property type="match status" value="1"/>
</dbReference>
<dbReference type="GO" id="GO:0071111">
    <property type="term" value="F:cyclic-guanylate-specific phosphodiesterase activity"/>
    <property type="evidence" value="ECO:0007669"/>
    <property type="project" value="InterPro"/>
</dbReference>
<evidence type="ECO:0000256" key="1">
    <source>
        <dbReference type="SAM" id="Phobius"/>
    </source>
</evidence>
<proteinExistence type="predicted"/>
<dbReference type="PANTHER" id="PTHR33121:SF79">
    <property type="entry name" value="CYCLIC DI-GMP PHOSPHODIESTERASE PDED-RELATED"/>
    <property type="match status" value="1"/>
</dbReference>
<feature type="transmembrane region" description="Helical" evidence="1">
    <location>
        <begin position="183"/>
        <end position="205"/>
    </location>
</feature>
<dbReference type="EMBL" id="FQUP01000006">
    <property type="protein sequence ID" value="SHG59515.1"/>
    <property type="molecule type" value="Genomic_DNA"/>
</dbReference>
<dbReference type="SUPFAM" id="SSF141868">
    <property type="entry name" value="EAL domain-like"/>
    <property type="match status" value="1"/>
</dbReference>
<keyword evidence="1" id="KW-0472">Membrane</keyword>
<name>A0A1M5L3J1_9HYPH</name>
<dbReference type="Gene3D" id="3.20.20.450">
    <property type="entry name" value="EAL domain"/>
    <property type="match status" value="1"/>
</dbReference>
<feature type="transmembrane region" description="Helical" evidence="1">
    <location>
        <begin position="53"/>
        <end position="72"/>
    </location>
</feature>
<dbReference type="SMART" id="SM00052">
    <property type="entry name" value="EAL"/>
    <property type="match status" value="1"/>
</dbReference>
<protein>
    <submittedName>
        <fullName evidence="3">EAL domain, c-di-GMP-specific phosphodiesterase class I (Or its enzymatically inactive variant)</fullName>
    </submittedName>
</protein>
<feature type="transmembrane region" description="Helical" evidence="1">
    <location>
        <begin position="120"/>
        <end position="145"/>
    </location>
</feature>
<dbReference type="FunFam" id="3.20.20.450:FF:000001">
    <property type="entry name" value="Cyclic di-GMP phosphodiesterase yahA"/>
    <property type="match status" value="1"/>
</dbReference>
<organism evidence="3 4">
    <name type="scientific">Kaistia soli DSM 19436</name>
    <dbReference type="NCBI Taxonomy" id="1122133"/>
    <lineage>
        <taxon>Bacteria</taxon>
        <taxon>Pseudomonadati</taxon>
        <taxon>Pseudomonadota</taxon>
        <taxon>Alphaproteobacteria</taxon>
        <taxon>Hyphomicrobiales</taxon>
        <taxon>Kaistiaceae</taxon>
        <taxon>Kaistia</taxon>
    </lineage>
</organism>
<feature type="transmembrane region" description="Helical" evidence="1">
    <location>
        <begin position="79"/>
        <end position="100"/>
    </location>
</feature>
<evidence type="ECO:0000313" key="4">
    <source>
        <dbReference type="Proteomes" id="UP000184485"/>
    </source>
</evidence>
<evidence type="ECO:0000313" key="3">
    <source>
        <dbReference type="EMBL" id="SHG59515.1"/>
    </source>
</evidence>
<dbReference type="PROSITE" id="PS50883">
    <property type="entry name" value="EAL"/>
    <property type="match status" value="1"/>
</dbReference>
<gene>
    <name evidence="3" type="ORF">SAMN02745157_4482</name>
</gene>
<dbReference type="PANTHER" id="PTHR33121">
    <property type="entry name" value="CYCLIC DI-GMP PHOSPHODIESTERASE PDEF"/>
    <property type="match status" value="1"/>
</dbReference>
<dbReference type="OrthoDB" id="9814202at2"/>
<feature type="domain" description="EAL" evidence="2">
    <location>
        <begin position="287"/>
        <end position="541"/>
    </location>
</feature>
<dbReference type="InterPro" id="IPR050706">
    <property type="entry name" value="Cyclic-di-GMP_PDE-like"/>
</dbReference>
<dbReference type="Proteomes" id="UP000184485">
    <property type="component" value="Unassembled WGS sequence"/>
</dbReference>
<accession>A0A1M5L3J1</accession>
<keyword evidence="4" id="KW-1185">Reference proteome</keyword>